<gene>
    <name evidence="2" type="ordered locus">Bd2262</name>
</gene>
<dbReference type="HOGENOM" id="CLU_3305378_0_0_7"/>
<dbReference type="Proteomes" id="UP000008080">
    <property type="component" value="Chromosome"/>
</dbReference>
<dbReference type="AlphaFoldDB" id="Q6MKW5"/>
<dbReference type="STRING" id="264462.Bd2262"/>
<evidence type="ECO:0000313" key="3">
    <source>
        <dbReference type="Proteomes" id="UP000008080"/>
    </source>
</evidence>
<reference evidence="2 3" key="1">
    <citation type="journal article" date="2004" name="Science">
        <title>A predator unmasked: life cycle of Bdellovibrio bacteriovorus from a genomic perspective.</title>
        <authorList>
            <person name="Rendulic S."/>
            <person name="Jagtap P."/>
            <person name="Rosinus A."/>
            <person name="Eppinger M."/>
            <person name="Baar C."/>
            <person name="Lanz C."/>
            <person name="Keller H."/>
            <person name="Lambert C."/>
            <person name="Evans K.J."/>
            <person name="Goesmann A."/>
            <person name="Meyer F."/>
            <person name="Sockett R.E."/>
            <person name="Schuster S.C."/>
        </authorList>
    </citation>
    <scope>NUCLEOTIDE SEQUENCE [LARGE SCALE GENOMIC DNA]</scope>
    <source>
        <strain evidence="3">ATCC 15356 / DSM 50701 / NCIMB 9529 / HD100</strain>
    </source>
</reference>
<dbReference type="KEGG" id="bba:Bd2262"/>
<keyword evidence="3" id="KW-1185">Reference proteome</keyword>
<name>Q6MKW5_BDEBA</name>
<organism evidence="2 3">
    <name type="scientific">Bdellovibrio bacteriovorus (strain ATCC 15356 / DSM 50701 / NCIMB 9529 / HD100)</name>
    <dbReference type="NCBI Taxonomy" id="264462"/>
    <lineage>
        <taxon>Bacteria</taxon>
        <taxon>Pseudomonadati</taxon>
        <taxon>Bdellovibrionota</taxon>
        <taxon>Bdellovibrionia</taxon>
        <taxon>Bdellovibrionales</taxon>
        <taxon>Pseudobdellovibrionaceae</taxon>
        <taxon>Bdellovibrio</taxon>
    </lineage>
</organism>
<sequence>MEKMWEYYDLVRSNKKWGASSAPRTRVKGTTKPSLSRPK</sequence>
<evidence type="ECO:0000256" key="1">
    <source>
        <dbReference type="SAM" id="MobiDB-lite"/>
    </source>
</evidence>
<evidence type="ECO:0000313" key="2">
    <source>
        <dbReference type="EMBL" id="CAE80092.1"/>
    </source>
</evidence>
<proteinExistence type="predicted"/>
<feature type="region of interest" description="Disordered" evidence="1">
    <location>
        <begin position="18"/>
        <end position="39"/>
    </location>
</feature>
<dbReference type="EMBL" id="BX842652">
    <property type="protein sequence ID" value="CAE80092.1"/>
    <property type="molecule type" value="Genomic_DNA"/>
</dbReference>
<accession>Q6MKW5</accession>
<protein>
    <submittedName>
        <fullName evidence="2">Uncharacterized protein</fullName>
    </submittedName>
</protein>